<proteinExistence type="predicted"/>
<name>A0A3Q8I912_MYXFU</name>
<evidence type="ECO:0000313" key="1">
    <source>
        <dbReference type="EMBL" id="AYM52992.1"/>
    </source>
</evidence>
<accession>A0A3Q8I912</accession>
<sequence>MRQLLILGLAVIGLQFGCGGGEADMGMQSDLTSREDPLLRCLSEYRITYYTDATLSTWAGTERCYCGRTPALTGSRTDFGVEDFISECL</sequence>
<dbReference type="AlphaFoldDB" id="A0A3Q8I912"/>
<protein>
    <submittedName>
        <fullName evidence="1">Uncharacterized protein</fullName>
    </submittedName>
</protein>
<reference evidence="1" key="1">
    <citation type="journal article" date="2018" name="J. Ind. Microbiol. Biotechnol.">
        <title>Genome mining reveals uncommon alkylpyrones as type III PKS products from myxobacteria.</title>
        <authorList>
            <person name="Hug J.J."/>
            <person name="Panter F."/>
            <person name="Krug D."/>
            <person name="Muller R."/>
        </authorList>
    </citation>
    <scope>NUCLEOTIDE SEQUENCE</scope>
    <source>
        <strain evidence="1">MCy8288</strain>
    </source>
</reference>
<dbReference type="EMBL" id="MH908890">
    <property type="protein sequence ID" value="AYM52992.1"/>
    <property type="molecule type" value="Genomic_DNA"/>
</dbReference>
<organism evidence="1">
    <name type="scientific">Myxococcus fulvus</name>
    <dbReference type="NCBI Taxonomy" id="33"/>
    <lineage>
        <taxon>Bacteria</taxon>
        <taxon>Pseudomonadati</taxon>
        <taxon>Myxococcota</taxon>
        <taxon>Myxococcia</taxon>
        <taxon>Myxococcales</taxon>
        <taxon>Cystobacterineae</taxon>
        <taxon>Myxococcaceae</taxon>
        <taxon>Myxococcus</taxon>
    </lineage>
</organism>